<evidence type="ECO:0000313" key="2">
    <source>
        <dbReference type="EMBL" id="ORW27790.1"/>
    </source>
</evidence>
<comment type="caution">
    <text evidence="2">The sequence shown here is derived from an EMBL/GenBank/DDBJ whole genome shotgun (WGS) entry which is preliminary data.</text>
</comment>
<proteinExistence type="predicted"/>
<organism evidence="2 3">
    <name type="scientific">Mycobacterium palustre</name>
    <dbReference type="NCBI Taxonomy" id="153971"/>
    <lineage>
        <taxon>Bacteria</taxon>
        <taxon>Bacillati</taxon>
        <taxon>Actinomycetota</taxon>
        <taxon>Actinomycetes</taxon>
        <taxon>Mycobacteriales</taxon>
        <taxon>Mycobacteriaceae</taxon>
        <taxon>Mycobacterium</taxon>
        <taxon>Mycobacterium simiae complex</taxon>
    </lineage>
</organism>
<evidence type="ECO:0000256" key="1">
    <source>
        <dbReference type="SAM" id="Phobius"/>
    </source>
</evidence>
<dbReference type="EMBL" id="LQPJ01000070">
    <property type="protein sequence ID" value="ORW27790.1"/>
    <property type="molecule type" value="Genomic_DNA"/>
</dbReference>
<dbReference type="STRING" id="153971.AWC19_02730"/>
<dbReference type="Proteomes" id="UP000193529">
    <property type="component" value="Unassembled WGS sequence"/>
</dbReference>
<sequence>MESQGRNMRVAREALPTWYQIVFAFGNGWQGQGTANIDQTSLNTLEMLAERLEDVVPALEADGIARINGYVESVADVLAGDSSIPAPLRAHINDVIAHVRWCTDNYATVGDFSLQDALERLAGAVVRGAANSTDKSKWKNVVNNIVWPFAVNMMAAIPAAELVALVTGT</sequence>
<accession>A0A1X1ZUT8</accession>
<keyword evidence="1" id="KW-1133">Transmembrane helix</keyword>
<keyword evidence="3" id="KW-1185">Reference proteome</keyword>
<reference evidence="2 3" key="1">
    <citation type="submission" date="2016-01" db="EMBL/GenBank/DDBJ databases">
        <title>The new phylogeny of the genus Mycobacterium.</title>
        <authorList>
            <person name="Tarcisio F."/>
            <person name="Conor M."/>
            <person name="Antonella G."/>
            <person name="Elisabetta G."/>
            <person name="Giulia F.S."/>
            <person name="Sara T."/>
            <person name="Anna F."/>
            <person name="Clotilde B."/>
            <person name="Roberto B."/>
            <person name="Veronica D.S."/>
            <person name="Fabio R."/>
            <person name="Monica P."/>
            <person name="Olivier J."/>
            <person name="Enrico T."/>
            <person name="Nicola S."/>
        </authorList>
    </citation>
    <scope>NUCLEOTIDE SEQUENCE [LARGE SCALE GENOMIC DNA]</scope>
    <source>
        <strain evidence="2 3">DSM 44572</strain>
    </source>
</reference>
<name>A0A1X1ZUT8_9MYCO</name>
<keyword evidence="1" id="KW-0472">Membrane</keyword>
<dbReference type="AlphaFoldDB" id="A0A1X1ZUT8"/>
<keyword evidence="1" id="KW-0812">Transmembrane</keyword>
<evidence type="ECO:0000313" key="3">
    <source>
        <dbReference type="Proteomes" id="UP000193529"/>
    </source>
</evidence>
<feature type="transmembrane region" description="Helical" evidence="1">
    <location>
        <begin position="145"/>
        <end position="166"/>
    </location>
</feature>
<protein>
    <submittedName>
        <fullName evidence="2">Uncharacterized protein</fullName>
    </submittedName>
</protein>
<gene>
    <name evidence="2" type="ORF">AWC19_02730</name>
</gene>